<reference evidence="2 3" key="1">
    <citation type="submission" date="2022-05" db="EMBL/GenBank/DDBJ databases">
        <authorList>
            <consortium name="Genoscope - CEA"/>
            <person name="William W."/>
        </authorList>
    </citation>
    <scope>NUCLEOTIDE SEQUENCE [LARGE SCALE GENOMIC DNA]</scope>
</reference>
<sequence>FFLIECQAACFKSSSYIFSKSGRKWSFNKFVCSDQGGYLVSIETEEEWQFINHEIQKRGAWNASAWHIGLWKRGGVWTWKNGEQLNISKWRDSEPDGNDTRAEISKNGGLFNGISSDDNNAFICEIPGECPDRTFKNSWYIISVDGWSWPRNRETCQSQGGDLVSMETEEEWNFMNDAIQRRNTKSFENKWSIGLTKEKKGGNWTWVHGRPLTICKWGQGEPSGEHDSAFIYKRSRNGERGVFGSGRTIWKNYDAYICEISKGKSSFLLLLLLFF</sequence>
<comment type="caution">
    <text evidence="2">The sequence shown here is derived from an EMBL/GenBank/DDBJ whole genome shotgun (WGS) entry which is preliminary data.</text>
</comment>
<dbReference type="Proteomes" id="UP001159428">
    <property type="component" value="Unassembled WGS sequence"/>
</dbReference>
<dbReference type="PROSITE" id="PS50041">
    <property type="entry name" value="C_TYPE_LECTIN_2"/>
    <property type="match status" value="2"/>
</dbReference>
<proteinExistence type="predicted"/>
<dbReference type="InterPro" id="IPR016187">
    <property type="entry name" value="CTDL_fold"/>
</dbReference>
<dbReference type="Pfam" id="PF00059">
    <property type="entry name" value="Lectin_C"/>
    <property type="match status" value="2"/>
</dbReference>
<dbReference type="SMART" id="SM00034">
    <property type="entry name" value="CLECT"/>
    <property type="match status" value="2"/>
</dbReference>
<feature type="domain" description="C-type lectin" evidence="1">
    <location>
        <begin position="11"/>
        <end position="125"/>
    </location>
</feature>
<dbReference type="EMBL" id="CALNXJ010000071">
    <property type="protein sequence ID" value="CAH3159362.1"/>
    <property type="molecule type" value="Genomic_DNA"/>
</dbReference>
<organism evidence="2 3">
    <name type="scientific">Pocillopora meandrina</name>
    <dbReference type="NCBI Taxonomy" id="46732"/>
    <lineage>
        <taxon>Eukaryota</taxon>
        <taxon>Metazoa</taxon>
        <taxon>Cnidaria</taxon>
        <taxon>Anthozoa</taxon>
        <taxon>Hexacorallia</taxon>
        <taxon>Scleractinia</taxon>
        <taxon>Astrocoeniina</taxon>
        <taxon>Pocilloporidae</taxon>
        <taxon>Pocillopora</taxon>
    </lineage>
</organism>
<dbReference type="PANTHER" id="PTHR22803">
    <property type="entry name" value="MANNOSE, PHOSPHOLIPASE, LECTIN RECEPTOR RELATED"/>
    <property type="match status" value="1"/>
</dbReference>
<dbReference type="Gene3D" id="3.10.100.10">
    <property type="entry name" value="Mannose-Binding Protein A, subunit A"/>
    <property type="match status" value="2"/>
</dbReference>
<dbReference type="InterPro" id="IPR050111">
    <property type="entry name" value="C-type_lectin/snaclec_domain"/>
</dbReference>
<evidence type="ECO:0000313" key="3">
    <source>
        <dbReference type="Proteomes" id="UP001159428"/>
    </source>
</evidence>
<dbReference type="InterPro" id="IPR001304">
    <property type="entry name" value="C-type_lectin-like"/>
</dbReference>
<dbReference type="SUPFAM" id="SSF56436">
    <property type="entry name" value="C-type lectin-like"/>
    <property type="match status" value="2"/>
</dbReference>
<evidence type="ECO:0000259" key="1">
    <source>
        <dbReference type="PROSITE" id="PS50041"/>
    </source>
</evidence>
<feature type="non-terminal residue" evidence="2">
    <location>
        <position position="1"/>
    </location>
</feature>
<dbReference type="InterPro" id="IPR016186">
    <property type="entry name" value="C-type_lectin-like/link_sf"/>
</dbReference>
<evidence type="ECO:0000313" key="2">
    <source>
        <dbReference type="EMBL" id="CAH3159362.1"/>
    </source>
</evidence>
<keyword evidence="3" id="KW-1185">Reference proteome</keyword>
<feature type="domain" description="C-type lectin" evidence="1">
    <location>
        <begin position="135"/>
        <end position="252"/>
    </location>
</feature>
<protein>
    <recommendedName>
        <fullName evidence="1">C-type lectin domain-containing protein</fullName>
    </recommendedName>
</protein>
<dbReference type="AlphaFoldDB" id="A0AAU9XVJ0"/>
<accession>A0AAU9XVJ0</accession>
<name>A0AAU9XVJ0_9CNID</name>
<gene>
    <name evidence="2" type="ORF">PMEA_00031900</name>
</gene>